<feature type="region of interest" description="Disordered" evidence="2">
    <location>
        <begin position="753"/>
        <end position="772"/>
    </location>
</feature>
<feature type="compositionally biased region" description="Basic and acidic residues" evidence="2">
    <location>
        <begin position="434"/>
        <end position="449"/>
    </location>
</feature>
<feature type="region of interest" description="Disordered" evidence="2">
    <location>
        <begin position="362"/>
        <end position="381"/>
    </location>
</feature>
<dbReference type="Proteomes" id="UP000007014">
    <property type="component" value="Chromosome 8"/>
</dbReference>
<reference evidence="3 4" key="2">
    <citation type="journal article" date="2007" name="BMC Biol.">
        <title>A 100%-complete sequence reveals unusually simple genomic features in the hot-spring red alga Cyanidioschyzon merolae.</title>
        <authorList>
            <person name="Nozaki H."/>
            <person name="Takano H."/>
            <person name="Misumi O."/>
            <person name="Terasawa K."/>
            <person name="Matsuzaki M."/>
            <person name="Maruyama S."/>
            <person name="Nishida K."/>
            <person name="Yagisawa F."/>
            <person name="Yoshida Y."/>
            <person name="Fujiwara T."/>
            <person name="Takio S."/>
            <person name="Tamura K."/>
            <person name="Chung S.J."/>
            <person name="Nakamura S."/>
            <person name="Kuroiwa H."/>
            <person name="Tanaka K."/>
            <person name="Sato N."/>
            <person name="Kuroiwa T."/>
        </authorList>
    </citation>
    <scope>NUCLEOTIDE SEQUENCE [LARGE SCALE GENOMIC DNA]</scope>
    <source>
        <strain evidence="3 4">10D</strain>
    </source>
</reference>
<protein>
    <submittedName>
        <fullName evidence="3">Uncharacterized protein</fullName>
    </submittedName>
</protein>
<dbReference type="GeneID" id="16993437"/>
<dbReference type="HOGENOM" id="CLU_362231_0_0_1"/>
<evidence type="ECO:0000256" key="2">
    <source>
        <dbReference type="SAM" id="MobiDB-lite"/>
    </source>
</evidence>
<feature type="compositionally biased region" description="Low complexity" evidence="2">
    <location>
        <begin position="487"/>
        <end position="500"/>
    </location>
</feature>
<reference evidence="3 4" key="1">
    <citation type="journal article" date="2004" name="Nature">
        <title>Genome sequence of the ultrasmall unicellular red alga Cyanidioschyzon merolae 10D.</title>
        <authorList>
            <person name="Matsuzaki M."/>
            <person name="Misumi O."/>
            <person name="Shin-i T."/>
            <person name="Maruyama S."/>
            <person name="Takahara M."/>
            <person name="Miyagishima S."/>
            <person name="Mori T."/>
            <person name="Nishida K."/>
            <person name="Yagisawa F."/>
            <person name="Nishida K."/>
            <person name="Yoshida Y."/>
            <person name="Nishimura Y."/>
            <person name="Nakao S."/>
            <person name="Kobayashi T."/>
            <person name="Momoyama Y."/>
            <person name="Higashiyama T."/>
            <person name="Minoda A."/>
            <person name="Sano M."/>
            <person name="Nomoto H."/>
            <person name="Oishi K."/>
            <person name="Hayashi H."/>
            <person name="Ohta F."/>
            <person name="Nishizaka S."/>
            <person name="Haga S."/>
            <person name="Miura S."/>
            <person name="Morishita T."/>
            <person name="Kabeya Y."/>
            <person name="Terasawa K."/>
            <person name="Suzuki Y."/>
            <person name="Ishii Y."/>
            <person name="Asakawa S."/>
            <person name="Takano H."/>
            <person name="Ohta N."/>
            <person name="Kuroiwa H."/>
            <person name="Tanaka K."/>
            <person name="Shimizu N."/>
            <person name="Sugano S."/>
            <person name="Sato N."/>
            <person name="Nozaki H."/>
            <person name="Ogasawara N."/>
            <person name="Kohara Y."/>
            <person name="Kuroiwa T."/>
        </authorList>
    </citation>
    <scope>NUCLEOTIDE SEQUENCE [LARGE SCALE GENOMIC DNA]</scope>
    <source>
        <strain evidence="3 4">10D</strain>
    </source>
</reference>
<evidence type="ECO:0000313" key="3">
    <source>
        <dbReference type="EMBL" id="BAM79789.1"/>
    </source>
</evidence>
<dbReference type="RefSeq" id="XP_005536075.1">
    <property type="nucleotide sequence ID" value="XM_005536018.1"/>
</dbReference>
<dbReference type="Gramene" id="CMH110CT">
    <property type="protein sequence ID" value="CMH110CT"/>
    <property type="gene ID" value="CMH110C"/>
</dbReference>
<evidence type="ECO:0000256" key="1">
    <source>
        <dbReference type="SAM" id="Coils"/>
    </source>
</evidence>
<organism evidence="3 4">
    <name type="scientific">Cyanidioschyzon merolae (strain NIES-3377 / 10D)</name>
    <name type="common">Unicellular red alga</name>
    <dbReference type="NCBI Taxonomy" id="280699"/>
    <lineage>
        <taxon>Eukaryota</taxon>
        <taxon>Rhodophyta</taxon>
        <taxon>Bangiophyceae</taxon>
        <taxon>Cyanidiales</taxon>
        <taxon>Cyanidiaceae</taxon>
        <taxon>Cyanidioschyzon</taxon>
    </lineage>
</organism>
<sequence>MDASWDASLKHPPLRSEAETSAEPSRLLDPSVETLEPQIAAERTRLANLEQLLTERERSLSQVQVAVNQRRTSSLGSAATTKRALESSVLRLLQNTNAALERLNAAYEEVLDLTRQRLELAGGEEPREDETLRALLHQLSEREAMRQRYLRERELLQTRIGAWQQVTRMTEPLRRRLEHLQSEIERLRRENAERTAQIAAGESEKTRLAAELSSLENEIQAGEQEFHKLKTQRDQQLQRLQGLDEENAIQADLVQVLRAQKQALVTSALPASPDATAPAQRHPIGIVSRAGAEPAVPESVPGSSGGTSDLSICAVASGVSPERTSGSVSLKNNAQIPEMPWTHPRELSENDAPGVPLREMRLSQTPSASHSTRLESGASVRRARPAAARLASSWSKQSIETVAPLDLAAVEAQPATSSARLSAWRAADTPGGRGAERVPEDIETLHEDQIEPLTPSRKLGCQAQPHGHETSQHLSPSVAGSLARGGAPAAEAAAATATATLHEHSQGTRPERSERTEIPSDRIQADARLVIQGECFNNRTLTAVMNGLESSSGPRVRWYHLSRRTASITPYAYRAEGYRYRTTADDVGMRLAAVTEATAGLPALQAFTAPIEVDPTMEERLSVWMLEGRAAFLVRDEASGAPRCILVHKRYLSVQRPAQSYQASGAGAGAGAADPWTESLYHATEDFDPREGHWITEEKKSWTSFIKVALDETDAHAFSLTLKHTFAFRANSAEQRDLIALCVRQFALRYRSSSSSSSGGTLSGQRRECRMQ</sequence>
<dbReference type="KEGG" id="cme:CYME_CMH110C"/>
<keyword evidence="4" id="KW-1185">Reference proteome</keyword>
<feature type="region of interest" description="Disordered" evidence="2">
    <location>
        <begin position="414"/>
        <end position="523"/>
    </location>
</feature>
<accession>M1V7I3</accession>
<feature type="coiled-coil region" evidence="1">
    <location>
        <begin position="90"/>
        <end position="117"/>
    </location>
</feature>
<proteinExistence type="predicted"/>
<keyword evidence="1" id="KW-0175">Coiled coil</keyword>
<feature type="coiled-coil region" evidence="1">
    <location>
        <begin position="170"/>
        <end position="246"/>
    </location>
</feature>
<feature type="compositionally biased region" description="Polar residues" evidence="2">
    <location>
        <begin position="362"/>
        <end position="371"/>
    </location>
</feature>
<evidence type="ECO:0000313" key="4">
    <source>
        <dbReference type="Proteomes" id="UP000007014"/>
    </source>
</evidence>
<dbReference type="EMBL" id="AP006490">
    <property type="protein sequence ID" value="BAM79789.1"/>
    <property type="molecule type" value="Genomic_DNA"/>
</dbReference>
<feature type="compositionally biased region" description="Basic and acidic residues" evidence="2">
    <location>
        <begin position="501"/>
        <end position="523"/>
    </location>
</feature>
<feature type="region of interest" description="Disordered" evidence="2">
    <location>
        <begin position="1"/>
        <end position="29"/>
    </location>
</feature>
<dbReference type="OrthoDB" id="10571504at2759"/>
<name>M1V7I3_CYAM1</name>
<gene>
    <name evidence="3" type="ORF">CYME_CMH110C</name>
</gene>
<dbReference type="AlphaFoldDB" id="M1V7I3"/>